<dbReference type="Gene3D" id="3.40.395.10">
    <property type="entry name" value="Adenoviral Proteinase, Chain A"/>
    <property type="match status" value="1"/>
</dbReference>
<dbReference type="GO" id="GO:0016926">
    <property type="term" value="P:protein desumoylation"/>
    <property type="evidence" value="ECO:0007669"/>
    <property type="project" value="TreeGrafter"/>
</dbReference>
<keyword evidence="6" id="KW-0812">Transmembrane</keyword>
<dbReference type="InterPro" id="IPR003653">
    <property type="entry name" value="Peptidase_C48_C"/>
</dbReference>
<dbReference type="Pfam" id="PF02902">
    <property type="entry name" value="Peptidase_C48"/>
    <property type="match status" value="2"/>
</dbReference>
<feature type="transmembrane region" description="Helical" evidence="6">
    <location>
        <begin position="395"/>
        <end position="415"/>
    </location>
</feature>
<dbReference type="AlphaFoldDB" id="A0A8S9RM49"/>
<name>A0A8S9RM49_BRACR</name>
<dbReference type="SUPFAM" id="SSF54001">
    <property type="entry name" value="Cysteine proteinases"/>
    <property type="match status" value="1"/>
</dbReference>
<comment type="similarity">
    <text evidence="1">Belongs to the peptidase C48 family.</text>
</comment>
<reference evidence="8" key="1">
    <citation type="submission" date="2019-12" db="EMBL/GenBank/DDBJ databases">
        <title>Genome sequencing and annotation of Brassica cretica.</title>
        <authorList>
            <person name="Studholme D.J."/>
            <person name="Sarris P."/>
        </authorList>
    </citation>
    <scope>NUCLEOTIDE SEQUENCE</scope>
    <source>
        <strain evidence="8">PFS-109/04</strain>
        <tissue evidence="8">Leaf</tissue>
    </source>
</reference>
<evidence type="ECO:0000313" key="9">
    <source>
        <dbReference type="Proteomes" id="UP000712600"/>
    </source>
</evidence>
<protein>
    <recommendedName>
        <fullName evidence="7">Ubiquitin-like protease family profile domain-containing protein</fullName>
    </recommendedName>
</protein>
<sequence length="566" mass="65261">MSAVAINRKRSEESLYSNQPSTAQFRRHSPYFQAPKKRRFSFGTMSQGPNKPSSSSVSRISRYPDAKAPLRRAIHAPSRANLIYGGSPKAKPNDCCEKGEFFTREYDNAKRTALDAFRFLNKDKDLIDLEEEEEDAVSQDSAIEVIDCDEEKLVKDDDNNKKKVEVVDCDDDDDEENLQTPSDVNKFGVSTMLDSLSLGREETTDASSLEAYRKLMHSAERRNSKLEALGFEILFNEKRLSQLRKSRPKPLEKPLKKVPHEPFIPLTKEEEADVYCAFSGRNRRKVLVTHESSNIDITGEVLQCLTPSAWLNDEVINVYLELLKERETRDPKNYLKCHFFNTFFYKKRNLFKRFSLPRLSPVLLICLWILYKMMAMSTKHKLSLFLYVDESSWTYVFRSLIAFLQLIFVPIHRGVHWTLAVINNRDRKFLYLDSLNGVDSKILNVLSKYVGDEAKEKSGKDIDVSSWEMEFVEGIPQQQNGYVTTLELAMYDCGMFMLKYIDFFSRGLGLCFSQAVDCLGSEALNLRSRGKHWARLKALFPFFRRDMFDEIGTTANPVEFISSVRS</sequence>
<gene>
    <name evidence="8" type="ORF">F2Q69_00060021</name>
</gene>
<evidence type="ECO:0000256" key="3">
    <source>
        <dbReference type="ARBA" id="ARBA00022801"/>
    </source>
</evidence>
<feature type="transmembrane region" description="Helical" evidence="6">
    <location>
        <begin position="356"/>
        <end position="375"/>
    </location>
</feature>
<feature type="compositionally biased region" description="Basic residues" evidence="5">
    <location>
        <begin position="25"/>
        <end position="40"/>
    </location>
</feature>
<accession>A0A8S9RM49</accession>
<feature type="region of interest" description="Disordered" evidence="5">
    <location>
        <begin position="1"/>
        <end position="60"/>
    </location>
</feature>
<feature type="domain" description="Ubiquitin-like protease family profile" evidence="7">
    <location>
        <begin position="295"/>
        <end position="504"/>
    </location>
</feature>
<dbReference type="PANTHER" id="PTHR12606:SF144">
    <property type="entry name" value="UBIQUITIN-LIKE PROTEASE FAMILY PROFILE DOMAIN-CONTAINING PROTEIN"/>
    <property type="match status" value="1"/>
</dbReference>
<evidence type="ECO:0000256" key="6">
    <source>
        <dbReference type="SAM" id="Phobius"/>
    </source>
</evidence>
<dbReference type="EMBL" id="QGKX02000095">
    <property type="protein sequence ID" value="KAF3573899.1"/>
    <property type="molecule type" value="Genomic_DNA"/>
</dbReference>
<keyword evidence="3" id="KW-0378">Hydrolase</keyword>
<organism evidence="8 9">
    <name type="scientific">Brassica cretica</name>
    <name type="common">Mustard</name>
    <dbReference type="NCBI Taxonomy" id="69181"/>
    <lineage>
        <taxon>Eukaryota</taxon>
        <taxon>Viridiplantae</taxon>
        <taxon>Streptophyta</taxon>
        <taxon>Embryophyta</taxon>
        <taxon>Tracheophyta</taxon>
        <taxon>Spermatophyta</taxon>
        <taxon>Magnoliopsida</taxon>
        <taxon>eudicotyledons</taxon>
        <taxon>Gunneridae</taxon>
        <taxon>Pentapetalae</taxon>
        <taxon>rosids</taxon>
        <taxon>malvids</taxon>
        <taxon>Brassicales</taxon>
        <taxon>Brassicaceae</taxon>
        <taxon>Brassiceae</taxon>
        <taxon>Brassica</taxon>
    </lineage>
</organism>
<dbReference type="GO" id="GO:0005634">
    <property type="term" value="C:nucleus"/>
    <property type="evidence" value="ECO:0007669"/>
    <property type="project" value="TreeGrafter"/>
</dbReference>
<comment type="caution">
    <text evidence="8">The sequence shown here is derived from an EMBL/GenBank/DDBJ whole genome shotgun (WGS) entry which is preliminary data.</text>
</comment>
<dbReference type="GO" id="GO:0006508">
    <property type="term" value="P:proteolysis"/>
    <property type="evidence" value="ECO:0007669"/>
    <property type="project" value="UniProtKB-KW"/>
</dbReference>
<evidence type="ECO:0000256" key="5">
    <source>
        <dbReference type="SAM" id="MobiDB-lite"/>
    </source>
</evidence>
<evidence type="ECO:0000259" key="7">
    <source>
        <dbReference type="PROSITE" id="PS50600"/>
    </source>
</evidence>
<keyword evidence="2" id="KW-0645">Protease</keyword>
<dbReference type="PANTHER" id="PTHR12606">
    <property type="entry name" value="SENTRIN/SUMO-SPECIFIC PROTEASE"/>
    <property type="match status" value="1"/>
</dbReference>
<keyword evidence="6" id="KW-1133">Transmembrane helix</keyword>
<dbReference type="Proteomes" id="UP000712600">
    <property type="component" value="Unassembled WGS sequence"/>
</dbReference>
<evidence type="ECO:0000256" key="1">
    <source>
        <dbReference type="ARBA" id="ARBA00005234"/>
    </source>
</evidence>
<evidence type="ECO:0000256" key="4">
    <source>
        <dbReference type="ARBA" id="ARBA00022807"/>
    </source>
</evidence>
<feature type="compositionally biased region" description="Polar residues" evidence="5">
    <location>
        <begin position="14"/>
        <end position="24"/>
    </location>
</feature>
<evidence type="ECO:0000313" key="8">
    <source>
        <dbReference type="EMBL" id="KAF3573899.1"/>
    </source>
</evidence>
<dbReference type="PROSITE" id="PS50600">
    <property type="entry name" value="ULP_PROTEASE"/>
    <property type="match status" value="1"/>
</dbReference>
<keyword evidence="6" id="KW-0472">Membrane</keyword>
<feature type="compositionally biased region" description="Polar residues" evidence="5">
    <location>
        <begin position="43"/>
        <end position="52"/>
    </location>
</feature>
<dbReference type="GO" id="GO:0016929">
    <property type="term" value="F:deSUMOylase activity"/>
    <property type="evidence" value="ECO:0007669"/>
    <property type="project" value="TreeGrafter"/>
</dbReference>
<keyword evidence="4" id="KW-0788">Thiol protease</keyword>
<dbReference type="InterPro" id="IPR038765">
    <property type="entry name" value="Papain-like_cys_pep_sf"/>
</dbReference>
<proteinExistence type="inferred from homology"/>
<evidence type="ECO:0000256" key="2">
    <source>
        <dbReference type="ARBA" id="ARBA00022670"/>
    </source>
</evidence>